<keyword evidence="4" id="KW-1185">Reference proteome</keyword>
<keyword evidence="1" id="KW-0732">Signal</keyword>
<protein>
    <submittedName>
        <fullName evidence="3">Cupin domain-containing protein</fullName>
    </submittedName>
</protein>
<accession>A0A563EZ67</accession>
<dbReference type="Pfam" id="PF07883">
    <property type="entry name" value="Cupin_2"/>
    <property type="match status" value="1"/>
</dbReference>
<sequence length="138" mass="14640">MLRKAVAVALTLALLPATASATPSRGVTARIITQKTVGDKDYVLREVTIAPGGSTGWHYHDGTLYAVVKKGTITRTFSDCTTTEVHHRGQALTEPSGADHVHIGRNLGSTDMVLEVLYVLPKGSPLARDAANPGCDFD</sequence>
<dbReference type="SUPFAM" id="SSF51182">
    <property type="entry name" value="RmlC-like cupins"/>
    <property type="match status" value="1"/>
</dbReference>
<evidence type="ECO:0000259" key="2">
    <source>
        <dbReference type="Pfam" id="PF07883"/>
    </source>
</evidence>
<dbReference type="InterPro" id="IPR013096">
    <property type="entry name" value="Cupin_2"/>
</dbReference>
<proteinExistence type="predicted"/>
<evidence type="ECO:0000313" key="3">
    <source>
        <dbReference type="EMBL" id="TWP52424.1"/>
    </source>
</evidence>
<feature type="signal peptide" evidence="1">
    <location>
        <begin position="1"/>
        <end position="21"/>
    </location>
</feature>
<name>A0A563EZ67_9PSEU</name>
<evidence type="ECO:0000313" key="4">
    <source>
        <dbReference type="Proteomes" id="UP000316639"/>
    </source>
</evidence>
<feature type="chain" id="PRO_5022108822" evidence="1">
    <location>
        <begin position="22"/>
        <end position="138"/>
    </location>
</feature>
<dbReference type="InterPro" id="IPR014710">
    <property type="entry name" value="RmlC-like_jellyroll"/>
</dbReference>
<dbReference type="OrthoDB" id="129561at2"/>
<dbReference type="InterPro" id="IPR011051">
    <property type="entry name" value="RmlC_Cupin_sf"/>
</dbReference>
<dbReference type="Gene3D" id="2.60.120.10">
    <property type="entry name" value="Jelly Rolls"/>
    <property type="match status" value="1"/>
</dbReference>
<comment type="caution">
    <text evidence="3">The sequence shown here is derived from an EMBL/GenBank/DDBJ whole genome shotgun (WGS) entry which is preliminary data.</text>
</comment>
<feature type="domain" description="Cupin type-2" evidence="2">
    <location>
        <begin position="46"/>
        <end position="114"/>
    </location>
</feature>
<reference evidence="3 4" key="1">
    <citation type="submission" date="2019-07" db="EMBL/GenBank/DDBJ databases">
        <title>Lentzea xizangensis sp. nov., isolated from Qinghai-Tibetan Plateau Soils.</title>
        <authorList>
            <person name="Huang J."/>
        </authorList>
    </citation>
    <scope>NUCLEOTIDE SEQUENCE [LARGE SCALE GENOMIC DNA]</scope>
    <source>
        <strain evidence="3 4">FXJ1.1311</strain>
    </source>
</reference>
<dbReference type="Proteomes" id="UP000316639">
    <property type="component" value="Unassembled WGS sequence"/>
</dbReference>
<gene>
    <name evidence="3" type="ORF">FKR81_08790</name>
</gene>
<dbReference type="AlphaFoldDB" id="A0A563EZ67"/>
<dbReference type="EMBL" id="VOBR01000005">
    <property type="protein sequence ID" value="TWP52424.1"/>
    <property type="molecule type" value="Genomic_DNA"/>
</dbReference>
<organism evidence="3 4">
    <name type="scientific">Lentzea tibetensis</name>
    <dbReference type="NCBI Taxonomy" id="2591470"/>
    <lineage>
        <taxon>Bacteria</taxon>
        <taxon>Bacillati</taxon>
        <taxon>Actinomycetota</taxon>
        <taxon>Actinomycetes</taxon>
        <taxon>Pseudonocardiales</taxon>
        <taxon>Pseudonocardiaceae</taxon>
        <taxon>Lentzea</taxon>
    </lineage>
</organism>
<evidence type="ECO:0000256" key="1">
    <source>
        <dbReference type="SAM" id="SignalP"/>
    </source>
</evidence>